<dbReference type="GO" id="GO:0032259">
    <property type="term" value="P:methylation"/>
    <property type="evidence" value="ECO:0007669"/>
    <property type="project" value="UniProtKB-KW"/>
</dbReference>
<keyword evidence="5 8" id="KW-0808">Transferase</keyword>
<keyword evidence="11" id="KW-1185">Reference proteome</keyword>
<dbReference type="UniPathway" id="UPA00078"/>
<dbReference type="PANTHER" id="PTHR13090">
    <property type="entry name" value="ARGININE-HYDROXYLASE NDUFAF5, MITOCHONDRIAL"/>
    <property type="match status" value="1"/>
</dbReference>
<organism evidence="10 11">
    <name type="scientific">Methylophaga frappieri (strain ATCC BAA-2434 / DSM 25690 / JAM7)</name>
    <dbReference type="NCBI Taxonomy" id="754477"/>
    <lineage>
        <taxon>Bacteria</taxon>
        <taxon>Pseudomonadati</taxon>
        <taxon>Pseudomonadota</taxon>
        <taxon>Gammaproteobacteria</taxon>
        <taxon>Thiotrichales</taxon>
        <taxon>Piscirickettsiaceae</taxon>
        <taxon>Methylophaga</taxon>
    </lineage>
</organism>
<evidence type="ECO:0000313" key="10">
    <source>
        <dbReference type="EMBL" id="AFJ02464.1"/>
    </source>
</evidence>
<dbReference type="InterPro" id="IPR050602">
    <property type="entry name" value="Malonyl-ACP_OMT"/>
</dbReference>
<keyword evidence="7 8" id="KW-0093">Biotin biosynthesis</keyword>
<dbReference type="InterPro" id="IPR013216">
    <property type="entry name" value="Methyltransf_11"/>
</dbReference>
<feature type="domain" description="Methyltransferase type 11" evidence="9">
    <location>
        <begin position="52"/>
        <end position="153"/>
    </location>
</feature>
<dbReference type="GO" id="GO:0008757">
    <property type="term" value="F:S-adenosylmethionine-dependent methyltransferase activity"/>
    <property type="evidence" value="ECO:0007669"/>
    <property type="project" value="InterPro"/>
</dbReference>
<evidence type="ECO:0000256" key="4">
    <source>
        <dbReference type="ARBA" id="ARBA00022603"/>
    </source>
</evidence>
<sequence>MTEPRPDKKRVAQSFSAAARSYDDVAVLQRQTADELLDRLGLLRIQPQQIIDLGAGTGRNLPLLKKRYPKADLLAVDIAPQMLVQAQQRMQTGWRRFVPDKRLAYLVADAESLPLKANSVDLIFANLSFQWCDLTKVFAECQRLLRPEGVLMFTTLGPDTLIELRQSWAAVDALPHVNQFLDMHDVAQAMQDSGLQDAVLDVDRHQLGYPDARKMMRDLKLLGARNQLPGRRRGLTGRHRLQAMLAASEQFRLADGQLPATYEVIYGHAFSVDRYQSVAADGSVHVSLAQLKGRL</sequence>
<dbReference type="RefSeq" id="WP_014703884.1">
    <property type="nucleotide sequence ID" value="NC_017856.1"/>
</dbReference>
<dbReference type="InterPro" id="IPR029063">
    <property type="entry name" value="SAM-dependent_MTases_sf"/>
</dbReference>
<dbReference type="GO" id="GO:0010340">
    <property type="term" value="F:carboxyl-O-methyltransferase activity"/>
    <property type="evidence" value="ECO:0007669"/>
    <property type="project" value="UniProtKB-UniRule"/>
</dbReference>
<dbReference type="NCBIfam" id="TIGR02072">
    <property type="entry name" value="BioC"/>
    <property type="match status" value="1"/>
</dbReference>
<evidence type="ECO:0000256" key="8">
    <source>
        <dbReference type="HAMAP-Rule" id="MF_00835"/>
    </source>
</evidence>
<evidence type="ECO:0000256" key="1">
    <source>
        <dbReference type="ARBA" id="ARBA00000852"/>
    </source>
</evidence>
<comment type="similarity">
    <text evidence="8">Belongs to the methyltransferase superfamily.</text>
</comment>
<comment type="catalytic activity">
    <reaction evidence="1 8">
        <text>malonyl-[ACP] + S-adenosyl-L-methionine = malonyl-[ACP] methyl ester + S-adenosyl-L-homocysteine</text>
        <dbReference type="Rhea" id="RHEA:17105"/>
        <dbReference type="Rhea" id="RHEA-COMP:9623"/>
        <dbReference type="Rhea" id="RHEA-COMP:9954"/>
        <dbReference type="ChEBI" id="CHEBI:57856"/>
        <dbReference type="ChEBI" id="CHEBI:59789"/>
        <dbReference type="ChEBI" id="CHEBI:78449"/>
        <dbReference type="ChEBI" id="CHEBI:78845"/>
        <dbReference type="EC" id="2.1.1.197"/>
    </reaction>
</comment>
<dbReference type="Gene3D" id="3.40.50.150">
    <property type="entry name" value="Vaccinia Virus protein VP39"/>
    <property type="match status" value="1"/>
</dbReference>
<dbReference type="CDD" id="cd02440">
    <property type="entry name" value="AdoMet_MTases"/>
    <property type="match status" value="1"/>
</dbReference>
<gene>
    <name evidence="8" type="primary">bioC</name>
    <name evidence="10" type="ordered locus">Q7C_1314</name>
</gene>
<dbReference type="PATRIC" id="fig|754477.3.peg.1295"/>
<dbReference type="AlphaFoldDB" id="I1YHS1"/>
<evidence type="ECO:0000256" key="7">
    <source>
        <dbReference type="ARBA" id="ARBA00022756"/>
    </source>
</evidence>
<evidence type="ECO:0000256" key="5">
    <source>
        <dbReference type="ARBA" id="ARBA00022679"/>
    </source>
</evidence>
<dbReference type="Proteomes" id="UP000009145">
    <property type="component" value="Chromosome"/>
</dbReference>
<dbReference type="GO" id="GO:0009102">
    <property type="term" value="P:biotin biosynthetic process"/>
    <property type="evidence" value="ECO:0007669"/>
    <property type="project" value="UniProtKB-UniRule"/>
</dbReference>
<dbReference type="EMBL" id="CP003380">
    <property type="protein sequence ID" value="AFJ02464.1"/>
    <property type="molecule type" value="Genomic_DNA"/>
</dbReference>
<evidence type="ECO:0000256" key="3">
    <source>
        <dbReference type="ARBA" id="ARBA00012327"/>
    </source>
</evidence>
<dbReference type="HOGENOM" id="CLU_046586_2_2_6"/>
<dbReference type="InterPro" id="IPR011814">
    <property type="entry name" value="BioC"/>
</dbReference>
<proteinExistence type="inferred from homology"/>
<comment type="function">
    <text evidence="8">Converts the free carboxyl group of a malonyl-thioester to its methyl ester by transfer of a methyl group from S-adenosyl-L-methionine (SAM). It allows to synthesize pimeloyl-ACP via the fatty acid synthetic pathway.</text>
</comment>
<evidence type="ECO:0000256" key="2">
    <source>
        <dbReference type="ARBA" id="ARBA00004746"/>
    </source>
</evidence>
<dbReference type="STRING" id="754477.Q7C_1314"/>
<dbReference type="SUPFAM" id="SSF53335">
    <property type="entry name" value="S-adenosyl-L-methionine-dependent methyltransferases"/>
    <property type="match status" value="1"/>
</dbReference>
<dbReference type="Pfam" id="PF08241">
    <property type="entry name" value="Methyltransf_11"/>
    <property type="match status" value="1"/>
</dbReference>
<keyword evidence="6 8" id="KW-0949">S-adenosyl-L-methionine</keyword>
<dbReference type="EC" id="2.1.1.197" evidence="3 8"/>
<dbReference type="OrthoDB" id="9760689at2"/>
<comment type="pathway">
    <text evidence="2 8">Cofactor biosynthesis; biotin biosynthesis.</text>
</comment>
<protein>
    <recommendedName>
        <fullName evidence="3 8">Malonyl-[acyl-carrier protein] O-methyltransferase</fullName>
        <shortName evidence="8">Malonyl-ACP O-methyltransferase</shortName>
        <ecNumber evidence="3 8">2.1.1.197</ecNumber>
    </recommendedName>
    <alternativeName>
        <fullName evidence="8">Biotin synthesis protein BioC</fullName>
    </alternativeName>
</protein>
<dbReference type="KEGG" id="mec:Q7C_1314"/>
<evidence type="ECO:0000313" key="11">
    <source>
        <dbReference type="Proteomes" id="UP000009145"/>
    </source>
</evidence>
<accession>I1YHS1</accession>
<name>I1YHS1_METFJ</name>
<reference evidence="10 11" key="1">
    <citation type="journal article" date="2012" name="J. Bacteriol.">
        <title>Complete genome sequences of Methylophaga sp. strain JAM1 and Methylophaga sp. strain JAM7.</title>
        <authorList>
            <person name="Villeneuve C."/>
            <person name="Martineau C."/>
            <person name="Mauffrey F."/>
            <person name="Villemur R."/>
        </authorList>
    </citation>
    <scope>NUCLEOTIDE SEQUENCE [LARGE SCALE GENOMIC DNA]</scope>
    <source>
        <strain evidence="10 11">JAM7</strain>
    </source>
</reference>
<keyword evidence="4 8" id="KW-0489">Methyltransferase</keyword>
<evidence type="ECO:0000259" key="9">
    <source>
        <dbReference type="Pfam" id="PF08241"/>
    </source>
</evidence>
<dbReference type="PANTHER" id="PTHR13090:SF1">
    <property type="entry name" value="ARGININE-HYDROXYLASE NDUFAF5, MITOCHONDRIAL"/>
    <property type="match status" value="1"/>
</dbReference>
<dbReference type="GO" id="GO:0102130">
    <property type="term" value="F:malonyl-CoA methyltransferase activity"/>
    <property type="evidence" value="ECO:0007669"/>
    <property type="project" value="UniProtKB-EC"/>
</dbReference>
<dbReference type="HAMAP" id="MF_00835">
    <property type="entry name" value="BioC"/>
    <property type="match status" value="1"/>
</dbReference>
<dbReference type="eggNOG" id="COG2226">
    <property type="taxonomic scope" value="Bacteria"/>
</dbReference>
<evidence type="ECO:0000256" key="6">
    <source>
        <dbReference type="ARBA" id="ARBA00022691"/>
    </source>
</evidence>